<evidence type="ECO:0000313" key="2">
    <source>
        <dbReference type="EMBL" id="EAQ50579.1"/>
    </source>
</evidence>
<organism evidence="2 3">
    <name type="scientific">Leeuwenhoekiella blandensis (strain CECT 7118 / CCUG 51940 / KCTC 22103 / MED217)</name>
    <name type="common">Flavobacterium sp. (strain MED217)</name>
    <dbReference type="NCBI Taxonomy" id="398720"/>
    <lineage>
        <taxon>Bacteria</taxon>
        <taxon>Pseudomonadati</taxon>
        <taxon>Bacteroidota</taxon>
        <taxon>Flavobacteriia</taxon>
        <taxon>Flavobacteriales</taxon>
        <taxon>Flavobacteriaceae</taxon>
        <taxon>Leeuwenhoekiella</taxon>
    </lineage>
</organism>
<accession>A3XIP3</accession>
<keyword evidence="3" id="KW-1185">Reference proteome</keyword>
<dbReference type="HOGENOM" id="CLU_142179_0_0_10"/>
<comment type="caution">
    <text evidence="2">The sequence shown here is derived from an EMBL/GenBank/DDBJ whole genome shotgun (WGS) entry which is preliminary data.</text>
</comment>
<reference evidence="2 3" key="1">
    <citation type="journal article" date="2007" name="Nature">
        <title>Light stimulates growth of proteorhodopsin-containing marine Flavobacteria.</title>
        <authorList>
            <person name="Gomez-Consarnau L."/>
            <person name="Gonzalez J.M."/>
            <person name="Coll-Llado M."/>
            <person name="Gourdon P."/>
            <person name="Pascher T."/>
            <person name="Neutze R."/>
            <person name="Pedros-Alio C."/>
            <person name="Pinhassi J."/>
        </authorList>
    </citation>
    <scope>NUCLEOTIDE SEQUENCE [LARGE SCALE GENOMIC DNA]</scope>
    <source>
        <strain evidence="2 3">MED217</strain>
    </source>
</reference>
<dbReference type="STRING" id="398720.MED217_06087"/>
<evidence type="ECO:0000259" key="1">
    <source>
        <dbReference type="PROSITE" id="PS50866"/>
    </source>
</evidence>
<feature type="domain" description="GOLD" evidence="1">
    <location>
        <begin position="50"/>
        <end position="156"/>
    </location>
</feature>
<sequence length="156" mass="17229">MLILSRSTQPFFSFGIYKETKLMKLLCTLLFAGLLFISGCDATSASAEEKNCTETKTAWVSQVSGASTVALDDELKLVVSFPVNNGCGQFNQFIESVNGNEISIEVEAIYDTCSMCTMDIPTRKADYIFRPKKEGSYILKFKTSATEVITKEITVN</sequence>
<dbReference type="Proteomes" id="UP000001601">
    <property type="component" value="Unassembled WGS sequence"/>
</dbReference>
<proteinExistence type="predicted"/>
<protein>
    <recommendedName>
        <fullName evidence="1">GOLD domain-containing protein</fullName>
    </recommendedName>
</protein>
<dbReference type="EMBL" id="AANC01000002">
    <property type="protein sequence ID" value="EAQ50579.1"/>
    <property type="molecule type" value="Genomic_DNA"/>
</dbReference>
<name>A3XIP3_LEEBM</name>
<dbReference type="AlphaFoldDB" id="A3XIP3"/>
<dbReference type="eggNOG" id="ENOG5032RUX">
    <property type="taxonomic scope" value="Bacteria"/>
</dbReference>
<gene>
    <name evidence="2" type="ORF">MED217_06087</name>
</gene>
<evidence type="ECO:0000313" key="3">
    <source>
        <dbReference type="Proteomes" id="UP000001601"/>
    </source>
</evidence>
<dbReference type="InterPro" id="IPR009038">
    <property type="entry name" value="GOLD_dom"/>
</dbReference>
<dbReference type="PROSITE" id="PS50866">
    <property type="entry name" value="GOLD"/>
    <property type="match status" value="1"/>
</dbReference>